<gene>
    <name evidence="1" type="ORF">NBC122_02693</name>
</gene>
<reference evidence="1 2" key="1">
    <citation type="submission" date="2019-03" db="EMBL/GenBank/DDBJ databases">
        <authorList>
            <person name="Kim H."/>
            <person name="Yu S.-M."/>
        </authorList>
    </citation>
    <scope>NUCLEOTIDE SEQUENCE [LARGE SCALE GENOMIC DNA]</scope>
    <source>
        <strain evidence="1 2">NBC122</strain>
    </source>
</reference>
<evidence type="ECO:0000313" key="1">
    <source>
        <dbReference type="EMBL" id="QBO59495.1"/>
    </source>
</evidence>
<proteinExistence type="predicted"/>
<organism evidence="1 2">
    <name type="scientific">Chryseobacterium salivictor</name>
    <dbReference type="NCBI Taxonomy" id="2547600"/>
    <lineage>
        <taxon>Bacteria</taxon>
        <taxon>Pseudomonadati</taxon>
        <taxon>Bacteroidota</taxon>
        <taxon>Flavobacteriia</taxon>
        <taxon>Flavobacteriales</taxon>
        <taxon>Weeksellaceae</taxon>
        <taxon>Chryseobacterium group</taxon>
        <taxon>Chryseobacterium</taxon>
    </lineage>
</organism>
<dbReference type="EMBL" id="CP037954">
    <property type="protein sequence ID" value="QBO59495.1"/>
    <property type="molecule type" value="Genomic_DNA"/>
</dbReference>
<evidence type="ECO:0000313" key="2">
    <source>
        <dbReference type="Proteomes" id="UP000294419"/>
    </source>
</evidence>
<protein>
    <submittedName>
        <fullName evidence="1">Uncharacterized protein</fullName>
    </submittedName>
</protein>
<keyword evidence="2" id="KW-1185">Reference proteome</keyword>
<accession>A0A4P6ZJC5</accession>
<name>A0A4P6ZJC5_9FLAO</name>
<dbReference type="Proteomes" id="UP000294419">
    <property type="component" value="Chromosome"/>
</dbReference>
<dbReference type="AlphaFoldDB" id="A0A4P6ZJC5"/>
<dbReference type="KEGG" id="csal:NBC122_02693"/>
<sequence>MIPSCHSCNHIKHNTPPDEGWYKALSNIMHPYIDNKDETFLFSYFYNSLTQPKVTLKTENIKVKKTIVFSKIDKIYESHSHRELKDLLDLRYKYFKNYLDILLNNTFKEMALSQEEAYRMIFGIEINEEDYHSRPFSKFKKDIIEELLRLESRKSR</sequence>